<accession>A0A439CT81</accession>
<evidence type="ECO:0000256" key="2">
    <source>
        <dbReference type="ARBA" id="ARBA00022692"/>
    </source>
</evidence>
<reference evidence="7 8" key="1">
    <citation type="submission" date="2018-12" db="EMBL/GenBank/DDBJ databases">
        <title>Draft genome sequence of Xylaria grammica IHI A82.</title>
        <authorList>
            <person name="Buettner E."/>
            <person name="Kellner H."/>
        </authorList>
    </citation>
    <scope>NUCLEOTIDE SEQUENCE [LARGE SCALE GENOMIC DNA]</scope>
    <source>
        <strain evidence="7 8">IHI A82</strain>
    </source>
</reference>
<feature type="transmembrane region" description="Helical" evidence="6">
    <location>
        <begin position="482"/>
        <end position="501"/>
    </location>
</feature>
<evidence type="ECO:0000256" key="3">
    <source>
        <dbReference type="ARBA" id="ARBA00022989"/>
    </source>
</evidence>
<comment type="subcellular location">
    <subcellularLocation>
        <location evidence="1">Membrane</location>
        <topology evidence="1">Multi-pass membrane protein</topology>
    </subcellularLocation>
</comment>
<evidence type="ECO:0000256" key="5">
    <source>
        <dbReference type="SAM" id="MobiDB-lite"/>
    </source>
</evidence>
<comment type="caution">
    <text evidence="7">The sequence shown here is derived from an EMBL/GenBank/DDBJ whole genome shotgun (WGS) entry which is preliminary data.</text>
</comment>
<dbReference type="InterPro" id="IPR036259">
    <property type="entry name" value="MFS_trans_sf"/>
</dbReference>
<dbReference type="InterPro" id="IPR011701">
    <property type="entry name" value="MFS"/>
</dbReference>
<feature type="transmembrane region" description="Helical" evidence="6">
    <location>
        <begin position="415"/>
        <end position="436"/>
    </location>
</feature>
<dbReference type="GO" id="GO:0022857">
    <property type="term" value="F:transmembrane transporter activity"/>
    <property type="evidence" value="ECO:0007669"/>
    <property type="project" value="InterPro"/>
</dbReference>
<keyword evidence="4 6" id="KW-0472">Membrane</keyword>
<feature type="region of interest" description="Disordered" evidence="5">
    <location>
        <begin position="40"/>
        <end position="141"/>
    </location>
</feature>
<dbReference type="Gene3D" id="1.20.1720.10">
    <property type="entry name" value="Multidrug resistance protein D"/>
    <property type="match status" value="1"/>
</dbReference>
<evidence type="ECO:0000256" key="4">
    <source>
        <dbReference type="ARBA" id="ARBA00023136"/>
    </source>
</evidence>
<feature type="compositionally biased region" description="Acidic residues" evidence="5">
    <location>
        <begin position="47"/>
        <end position="58"/>
    </location>
</feature>
<evidence type="ECO:0008006" key="9">
    <source>
        <dbReference type="Google" id="ProtNLM"/>
    </source>
</evidence>
<feature type="transmembrane region" description="Helical" evidence="6">
    <location>
        <begin position="507"/>
        <end position="534"/>
    </location>
</feature>
<evidence type="ECO:0000256" key="6">
    <source>
        <dbReference type="SAM" id="Phobius"/>
    </source>
</evidence>
<dbReference type="AlphaFoldDB" id="A0A439CT81"/>
<name>A0A439CT81_9PEZI</name>
<dbReference type="PANTHER" id="PTHR42718">
    <property type="entry name" value="MAJOR FACILITATOR SUPERFAMILY MULTIDRUG TRANSPORTER MFSC"/>
    <property type="match status" value="1"/>
</dbReference>
<gene>
    <name evidence="7" type="ORF">EKO27_g9734</name>
</gene>
<feature type="transmembrane region" description="Helical" evidence="6">
    <location>
        <begin position="309"/>
        <end position="333"/>
    </location>
</feature>
<dbReference type="Proteomes" id="UP000286045">
    <property type="component" value="Unassembled WGS sequence"/>
</dbReference>
<keyword evidence="3 6" id="KW-1133">Transmembrane helix</keyword>
<dbReference type="PANTHER" id="PTHR42718:SF1">
    <property type="entry name" value="LOW AFFINITY AMMONIUM TRANSPORTER"/>
    <property type="match status" value="1"/>
</dbReference>
<feature type="transmembrane region" description="Helical" evidence="6">
    <location>
        <begin position="278"/>
        <end position="297"/>
    </location>
</feature>
<feature type="transmembrane region" description="Helical" evidence="6">
    <location>
        <begin position="380"/>
        <end position="403"/>
    </location>
</feature>
<evidence type="ECO:0000313" key="7">
    <source>
        <dbReference type="EMBL" id="RWA05374.1"/>
    </source>
</evidence>
<feature type="compositionally biased region" description="Low complexity" evidence="5">
    <location>
        <begin position="59"/>
        <end position="75"/>
    </location>
</feature>
<feature type="transmembrane region" description="Helical" evidence="6">
    <location>
        <begin position="456"/>
        <end position="475"/>
    </location>
</feature>
<dbReference type="SUPFAM" id="SSF103473">
    <property type="entry name" value="MFS general substrate transporter"/>
    <property type="match status" value="1"/>
</dbReference>
<evidence type="ECO:0000256" key="1">
    <source>
        <dbReference type="ARBA" id="ARBA00004141"/>
    </source>
</evidence>
<dbReference type="EMBL" id="RYZI01000447">
    <property type="protein sequence ID" value="RWA05374.1"/>
    <property type="molecule type" value="Genomic_DNA"/>
</dbReference>
<evidence type="ECO:0000313" key="8">
    <source>
        <dbReference type="Proteomes" id="UP000286045"/>
    </source>
</evidence>
<keyword evidence="2 6" id="KW-0812">Transmembrane</keyword>
<sequence length="573" mass="63188">MFRNSVWSHDNQDITLYSLHELETPWTNASNRGRHRALGPVSRFSFDSDDDDEYDDGYVEYSSSHPRSSPSSYSPRHVEERGSGPRPVPPLQMSRTYTIAQKPSVDPEPPAHSSNIYEQKPWRQLRPNPAVRDDTPSQEEPNLSLLSQTPFIITICIAQLCAQAGIGQTLPIMKGVSSRFRVANADNLSSSIAGYSIVLGTFILVASRLGDIFGHKRMFIMGLAWSATWSLIVGASFYSNQTLFITSRAFQGLGAAFTLPTGLALLRATRAVGIRKTIIFTFYATMSPIGLIIGALGASLLVKLAWWPWVYWTFSMTLTVLGTISCFTIPSALRTRKLLPKARAVILELDIPGMITGSTSLGLFGFAWCQAQAVGWQEAYLWIILIMSGILAGLFVMIETCYAPKPLIAYSALKWEVFWILVAIGCSWSCFGIWLFYGWQFVERLQSTPPLVATRYFAPLLAVGCVAAVTTRFILYRVGLHALFCVATLSIMVGSAIISTMQIQETYWQQMFIGVLFMAWGLYTSVPVATLMILKTAQGLQGGVLDGRRSGGIRGCGLPRSGMGIVVEEESQA</sequence>
<dbReference type="Pfam" id="PF07690">
    <property type="entry name" value="MFS_1"/>
    <property type="match status" value="1"/>
</dbReference>
<feature type="transmembrane region" description="Helical" evidence="6">
    <location>
        <begin position="218"/>
        <end position="237"/>
    </location>
</feature>
<keyword evidence="8" id="KW-1185">Reference proteome</keyword>
<organism evidence="7 8">
    <name type="scientific">Xylaria grammica</name>
    <dbReference type="NCBI Taxonomy" id="363999"/>
    <lineage>
        <taxon>Eukaryota</taxon>
        <taxon>Fungi</taxon>
        <taxon>Dikarya</taxon>
        <taxon>Ascomycota</taxon>
        <taxon>Pezizomycotina</taxon>
        <taxon>Sordariomycetes</taxon>
        <taxon>Xylariomycetidae</taxon>
        <taxon>Xylariales</taxon>
        <taxon>Xylariaceae</taxon>
        <taxon>Xylaria</taxon>
    </lineage>
</organism>
<proteinExistence type="predicted"/>
<dbReference type="STRING" id="363999.A0A439CT81"/>
<feature type="transmembrane region" description="Helical" evidence="6">
    <location>
        <begin position="188"/>
        <end position="206"/>
    </location>
</feature>
<feature type="transmembrane region" description="Helical" evidence="6">
    <location>
        <begin position="249"/>
        <end position="266"/>
    </location>
</feature>
<protein>
    <recommendedName>
        <fullName evidence="9">Major facilitator superfamily (MFS) profile domain-containing protein</fullName>
    </recommendedName>
</protein>
<dbReference type="GO" id="GO:0016020">
    <property type="term" value="C:membrane"/>
    <property type="evidence" value="ECO:0007669"/>
    <property type="project" value="UniProtKB-SubCell"/>
</dbReference>